<keyword evidence="3" id="KW-0547">Nucleotide-binding</keyword>
<evidence type="ECO:0000256" key="5">
    <source>
        <dbReference type="ARBA" id="ARBA00032644"/>
    </source>
</evidence>
<comment type="similarity">
    <text evidence="1">Belongs to the Nudix hydrolase family.</text>
</comment>
<dbReference type="EMBL" id="AMFJ01036155">
    <property type="protein sequence ID" value="EKD24825.1"/>
    <property type="molecule type" value="Genomic_DNA"/>
</dbReference>
<dbReference type="Gene3D" id="3.90.79.10">
    <property type="entry name" value="Nucleoside Triphosphate Pyrophosphohydrolase"/>
    <property type="match status" value="1"/>
</dbReference>
<evidence type="ECO:0000313" key="7">
    <source>
        <dbReference type="EMBL" id="EKD24825.1"/>
    </source>
</evidence>
<dbReference type="SUPFAM" id="SSF55811">
    <property type="entry name" value="Nudix"/>
    <property type="match status" value="1"/>
</dbReference>
<evidence type="ECO:0000256" key="3">
    <source>
        <dbReference type="ARBA" id="ARBA00022741"/>
    </source>
</evidence>
<comment type="caution">
    <text evidence="7">The sequence shown here is derived from an EMBL/GenBank/DDBJ whole genome shotgun (WGS) entry which is preliminary data.</text>
</comment>
<dbReference type="GO" id="GO:0000166">
    <property type="term" value="F:nucleotide binding"/>
    <property type="evidence" value="ECO:0007669"/>
    <property type="project" value="UniProtKB-KW"/>
</dbReference>
<evidence type="ECO:0000256" key="1">
    <source>
        <dbReference type="ARBA" id="ARBA00005582"/>
    </source>
</evidence>
<feature type="domain" description="Nudix hydrolase" evidence="6">
    <location>
        <begin position="2"/>
        <end position="132"/>
    </location>
</feature>
<dbReference type="GO" id="GO:0006754">
    <property type="term" value="P:ATP biosynthetic process"/>
    <property type="evidence" value="ECO:0007669"/>
    <property type="project" value="TreeGrafter"/>
</dbReference>
<dbReference type="PANTHER" id="PTHR21340">
    <property type="entry name" value="DIADENOSINE 5,5-P1,P4-TETRAPHOSPHATE PYROPHOSPHOHYDROLASE MUTT"/>
    <property type="match status" value="1"/>
</dbReference>
<evidence type="ECO:0000259" key="6">
    <source>
        <dbReference type="PROSITE" id="PS51462"/>
    </source>
</evidence>
<dbReference type="InterPro" id="IPR003565">
    <property type="entry name" value="Tetra_PHTase"/>
</dbReference>
<dbReference type="PANTHER" id="PTHR21340:SF0">
    <property type="entry name" value="BIS(5'-NUCLEOSYL)-TETRAPHOSPHATASE [ASYMMETRICAL]"/>
    <property type="match status" value="1"/>
</dbReference>
<organism evidence="7">
    <name type="scientific">uncultured bacterium</name>
    <name type="common">gcode 4</name>
    <dbReference type="NCBI Taxonomy" id="1234023"/>
    <lineage>
        <taxon>Bacteria</taxon>
        <taxon>environmental samples</taxon>
    </lineage>
</organism>
<dbReference type="InterPro" id="IPR051325">
    <property type="entry name" value="Nudix_hydrolase_domain"/>
</dbReference>
<dbReference type="AlphaFoldDB" id="K1X408"/>
<reference evidence="7" key="1">
    <citation type="journal article" date="2012" name="Science">
        <title>Fermentation, hydrogen, and sulfur metabolism in multiple uncultivated bacterial phyla.</title>
        <authorList>
            <person name="Wrighton K.C."/>
            <person name="Thomas B.C."/>
            <person name="Sharon I."/>
            <person name="Miller C.S."/>
            <person name="Castelle C.J."/>
            <person name="VerBerkmoes N.C."/>
            <person name="Wilkins M.J."/>
            <person name="Hettich R.L."/>
            <person name="Lipton M.S."/>
            <person name="Williams K.H."/>
            <person name="Long P.E."/>
            <person name="Banfield J.F."/>
        </authorList>
    </citation>
    <scope>NUCLEOTIDE SEQUENCE [LARGE SCALE GENOMIC DNA]</scope>
</reference>
<dbReference type="InterPro" id="IPR015797">
    <property type="entry name" value="NUDIX_hydrolase-like_dom_sf"/>
</dbReference>
<sequence>MKTEKSCGGIVFRKIGWNIEFLIIQQKQGSHWFFPKGHIEDNESEEQTALREIYEETWFHVDILPGFREIFSYYIDDTKSIEKNVVFFICEIVSWQLIMSDELQNCMWLDYEQAMKTLTHDNSKAVLTKAYNFLSL</sequence>
<name>K1X408_9BACT</name>
<evidence type="ECO:0000256" key="4">
    <source>
        <dbReference type="ARBA" id="ARBA00022801"/>
    </source>
</evidence>
<dbReference type="GO" id="GO:0004081">
    <property type="term" value="F:bis(5'-nucleosyl)-tetraphosphatase (asymmetrical) activity"/>
    <property type="evidence" value="ECO:0007669"/>
    <property type="project" value="TreeGrafter"/>
</dbReference>
<dbReference type="GO" id="GO:0006167">
    <property type="term" value="P:AMP biosynthetic process"/>
    <property type="evidence" value="ECO:0007669"/>
    <property type="project" value="TreeGrafter"/>
</dbReference>
<dbReference type="CDD" id="cd03428">
    <property type="entry name" value="NUDIX_Ap4A_Nudt2"/>
    <property type="match status" value="1"/>
</dbReference>
<accession>K1X408</accession>
<gene>
    <name evidence="7" type="ORF">ACD_80C00148G0003</name>
</gene>
<protein>
    <recommendedName>
        <fullName evidence="2">Bis(5'-nucleosyl)-tetraphosphatase [asymmetrical]</fullName>
    </recommendedName>
    <alternativeName>
        <fullName evidence="5">Diadenosine 5',5'''-P1,P4-tetraphosphate asymmetrical hydrolase</fullName>
    </alternativeName>
</protein>
<evidence type="ECO:0000256" key="2">
    <source>
        <dbReference type="ARBA" id="ARBA00018911"/>
    </source>
</evidence>
<dbReference type="PROSITE" id="PS51462">
    <property type="entry name" value="NUDIX"/>
    <property type="match status" value="1"/>
</dbReference>
<proteinExistence type="inferred from homology"/>
<dbReference type="Pfam" id="PF00293">
    <property type="entry name" value="NUDIX"/>
    <property type="match status" value="1"/>
</dbReference>
<dbReference type="InterPro" id="IPR000086">
    <property type="entry name" value="NUDIX_hydrolase_dom"/>
</dbReference>
<keyword evidence="4 7" id="KW-0378">Hydrolase</keyword>